<sequence length="1006" mass="109973">MKRLLASPLLLLPWLASLSSTAQGGSVPRSILPGFESPANDYRPKFRYWLPDASVPAESVVRDVEAMEAVGAGGIEFLPFFAYGIAPPDNLPTDWRIFGFGTESFKKLFVSALNASNEADLRFDFALGAGQGQGVPAKPESAGLAMELVYGAVSVNGGELFQGSLPEPNIDFHFEAGFMNAPEKFGSNELIGVVTAGVKSTLSSETVLDESTLSDVTHSVINGTLEWRAPKQHANYTLFAFYQRYTNQRSCTSGLGAKDIIANGSWIVDHFSETGAKKITDFWDKHLLDDETKDLLRAAGEYSWEDSMEIQASLFWTQDFVKVFEANRGYSPIKYLPIYFNALNQWSVVGPPYNTTYVLDRQETEGENYLQDYRMTLDEGYTKFLTHYQSWANSLGLNHSAQVAYNLPLDMPGHVPEVGTPELESLGFPTIDSALHFVGAAHLSGRNIISTEVGAMALGSYTQTIPKLVDLFKDSFAAGVNMMVIHGYPYNGEYVGTTWPGYDPLGYAFTDTWNDRQPAWQYMNDTMAYAARNSLVLQTGTPRVDLAFYFYEQPWRGIDSFKGDDLRAAGYSHEYLGSTNLVSAEAVVRNGTLAPDGPAYRGLVISNQTYITSEASAKLLEFAAGGLPIFIIGNIPNITIGTHGQADVSANMDALVKKYPNVHVLKHGSSLNRALQTNGVKPRASVQNRSGSGSLYTFWRSDVQRDVELVYLYNKGSDTSVEFAFETAKDAVPFVLDAWTGQQTPLLVYNISEGRLATTVSLKENQTAILAFSSHARKSDIHIISHSQSCEKFQINSHGRIEALVGDGKAEILLSNGDRKVVAGRRKSTTGLPKFKVGPWNLTVKSYGPSSNASTVSTNITTIEAGKLSSLRPWTNITGLEQISGIGIYRANFTLPKHCAGDDVATLVKFGPVLHTLRAWVNGHLLPPVDISDAESDITRWVVAGANEIKIEVSSTLFNAVKANLDTVKSIGFGPRDPKTYAEADYVAFGLVGPVTVRTLRKVPVA</sequence>
<comment type="caution">
    <text evidence="2">The sequence shown here is derived from an EMBL/GenBank/DDBJ whole genome shotgun (WGS) entry which is preliminary data.</text>
</comment>
<accession>A0A9P5AXM3</accession>
<dbReference type="PANTHER" id="PTHR36848:SF2">
    <property type="entry name" value="SECRETED PROTEIN"/>
    <property type="match status" value="1"/>
</dbReference>
<dbReference type="SUPFAM" id="SSF49785">
    <property type="entry name" value="Galactose-binding domain-like"/>
    <property type="match status" value="1"/>
</dbReference>
<feature type="chain" id="PRO_5040105663" description="Secreted protein" evidence="1">
    <location>
        <begin position="25"/>
        <end position="1006"/>
    </location>
</feature>
<keyword evidence="1" id="KW-0732">Signal</keyword>
<proteinExistence type="predicted"/>
<keyword evidence="3" id="KW-1185">Reference proteome</keyword>
<evidence type="ECO:0000256" key="1">
    <source>
        <dbReference type="SAM" id="SignalP"/>
    </source>
</evidence>
<dbReference type="EMBL" id="LUFC02001284">
    <property type="protein sequence ID" value="KAF4478574.1"/>
    <property type="molecule type" value="Genomic_DNA"/>
</dbReference>
<dbReference type="InterPro" id="IPR053161">
    <property type="entry name" value="Ulvan_degrading_GH"/>
</dbReference>
<dbReference type="Pfam" id="PF17132">
    <property type="entry name" value="Glyco_hydro_106"/>
    <property type="match status" value="1"/>
</dbReference>
<dbReference type="Gene3D" id="2.60.120.260">
    <property type="entry name" value="Galactose-binding domain-like"/>
    <property type="match status" value="1"/>
</dbReference>
<dbReference type="Proteomes" id="UP000737391">
    <property type="component" value="Unassembled WGS sequence"/>
</dbReference>
<feature type="signal peptide" evidence="1">
    <location>
        <begin position="1"/>
        <end position="24"/>
    </location>
</feature>
<gene>
    <name evidence="2" type="ORF">FAGAP_12315</name>
</gene>
<evidence type="ECO:0000313" key="3">
    <source>
        <dbReference type="Proteomes" id="UP000737391"/>
    </source>
</evidence>
<dbReference type="AlphaFoldDB" id="A0A9P5AXM3"/>
<reference evidence="2" key="1">
    <citation type="submission" date="2020-01" db="EMBL/GenBank/DDBJ databases">
        <title>Identification and distribution of gene clusters putatively required for synthesis of sphingolipid metabolism inhibitors in phylogenetically diverse species of the filamentous fungus Fusarium.</title>
        <authorList>
            <person name="Kim H.-S."/>
            <person name="Busman M."/>
            <person name="Brown D.W."/>
            <person name="Divon H."/>
            <person name="Uhlig S."/>
            <person name="Proctor R.H."/>
        </authorList>
    </citation>
    <scope>NUCLEOTIDE SEQUENCE</scope>
    <source>
        <strain evidence="2">NRRL 31653</strain>
    </source>
</reference>
<name>A0A9P5AXM3_9HYPO</name>
<evidence type="ECO:0000313" key="2">
    <source>
        <dbReference type="EMBL" id="KAF4478574.1"/>
    </source>
</evidence>
<organism evidence="2 3">
    <name type="scientific">Fusarium agapanthi</name>
    <dbReference type="NCBI Taxonomy" id="1803897"/>
    <lineage>
        <taxon>Eukaryota</taxon>
        <taxon>Fungi</taxon>
        <taxon>Dikarya</taxon>
        <taxon>Ascomycota</taxon>
        <taxon>Pezizomycotina</taxon>
        <taxon>Sordariomycetes</taxon>
        <taxon>Hypocreomycetidae</taxon>
        <taxon>Hypocreales</taxon>
        <taxon>Nectriaceae</taxon>
        <taxon>Fusarium</taxon>
        <taxon>Fusarium fujikuroi species complex</taxon>
    </lineage>
</organism>
<evidence type="ECO:0008006" key="4">
    <source>
        <dbReference type="Google" id="ProtNLM"/>
    </source>
</evidence>
<dbReference type="InterPro" id="IPR008979">
    <property type="entry name" value="Galactose-bd-like_sf"/>
</dbReference>
<dbReference type="PANTHER" id="PTHR36848">
    <property type="entry name" value="DNA-BINDING PROTEIN (PUTATIVE SECRETED PROTEIN)-RELATED"/>
    <property type="match status" value="1"/>
</dbReference>
<protein>
    <recommendedName>
        <fullName evidence="4">Secreted protein</fullName>
    </recommendedName>
</protein>
<dbReference type="OrthoDB" id="2588159at2759"/>